<evidence type="ECO:0000313" key="13">
    <source>
        <dbReference type="EMBL" id="CCD71011.1"/>
    </source>
</evidence>
<evidence type="ECO:0000313" key="15">
    <source>
        <dbReference type="WormBase" id="F44C8.9a"/>
    </source>
</evidence>
<keyword evidence="14" id="KW-1185">Reference proteome</keyword>
<reference evidence="13 14" key="1">
    <citation type="journal article" date="1998" name="Science">
        <title>Genome sequence of the nematode C. elegans: a platform for investigating biology.</title>
        <authorList>
            <consortium name="The C. elegans sequencing consortium"/>
            <person name="Sulson J.E."/>
            <person name="Waterston R."/>
        </authorList>
    </citation>
    <scope>NUCLEOTIDE SEQUENCE [LARGE SCALE GENOMIC DNA]</scope>
    <source>
        <strain evidence="13 14">Bristol N2</strain>
    </source>
</reference>
<keyword evidence="4" id="KW-0863">Zinc-finger</keyword>
<keyword evidence="9 13" id="KW-0675">Receptor</keyword>
<protein>
    <submittedName>
        <fullName evidence="13">Nuclear Hormone Receptor family</fullName>
    </submittedName>
</protein>
<dbReference type="InterPro" id="IPR001628">
    <property type="entry name" value="Znf_hrmn_rcpt"/>
</dbReference>
<dbReference type="PROSITE" id="PS51030">
    <property type="entry name" value="NUCLEAR_REC_DBD_2"/>
    <property type="match status" value="1"/>
</dbReference>
<evidence type="ECO:0000256" key="10">
    <source>
        <dbReference type="ARBA" id="ARBA00023242"/>
    </source>
</evidence>
<dbReference type="Bgee" id="WBGene00018415">
    <property type="expression patterns" value="Expressed in pharyngeal muscle cell (C elegans) and 3 other cell types or tissues"/>
</dbReference>
<dbReference type="FunCoup" id="H2L019">
    <property type="interactions" value="297"/>
</dbReference>
<evidence type="ECO:0000313" key="14">
    <source>
        <dbReference type="Proteomes" id="UP000001940"/>
    </source>
</evidence>
<dbReference type="OMA" id="GANIFMC"/>
<dbReference type="GO" id="GO:0000978">
    <property type="term" value="F:RNA polymerase II cis-regulatory region sequence-specific DNA binding"/>
    <property type="evidence" value="ECO:0007669"/>
    <property type="project" value="InterPro"/>
</dbReference>
<dbReference type="PhylomeDB" id="H2L019"/>
<dbReference type="KEGG" id="cel:CELE_F44C8.9"/>
<evidence type="ECO:0000256" key="4">
    <source>
        <dbReference type="ARBA" id="ARBA00022771"/>
    </source>
</evidence>
<dbReference type="CDD" id="cd06960">
    <property type="entry name" value="NR_DBD_HNF4A"/>
    <property type="match status" value="1"/>
</dbReference>
<feature type="domain" description="Nuclear receptor" evidence="11">
    <location>
        <begin position="8"/>
        <end position="84"/>
    </location>
</feature>
<dbReference type="OrthoDB" id="5792702at2759"/>
<dbReference type="PROSITE" id="PS51843">
    <property type="entry name" value="NR_LBD"/>
    <property type="match status" value="1"/>
</dbReference>
<dbReference type="InterPro" id="IPR049636">
    <property type="entry name" value="HNF4-like_DBD"/>
</dbReference>
<evidence type="ECO:0000256" key="8">
    <source>
        <dbReference type="ARBA" id="ARBA00023163"/>
    </source>
</evidence>
<dbReference type="Pfam" id="PF00105">
    <property type="entry name" value="zf-C4"/>
    <property type="match status" value="1"/>
</dbReference>
<evidence type="ECO:0000259" key="11">
    <source>
        <dbReference type="PROSITE" id="PS51030"/>
    </source>
</evidence>
<dbReference type="SMART" id="SM00399">
    <property type="entry name" value="ZnF_C4"/>
    <property type="match status" value="1"/>
</dbReference>
<keyword evidence="10" id="KW-0539">Nucleus</keyword>
<dbReference type="AlphaFoldDB" id="H2L019"/>
<proteinExistence type="inferred from homology"/>
<dbReference type="Pfam" id="PF00104">
    <property type="entry name" value="Hormone_recep"/>
    <property type="match status" value="1"/>
</dbReference>
<dbReference type="InterPro" id="IPR051152">
    <property type="entry name" value="C.elegans_Orphan_NR"/>
</dbReference>
<evidence type="ECO:0000256" key="2">
    <source>
        <dbReference type="ARBA" id="ARBA00005993"/>
    </source>
</evidence>
<dbReference type="InterPro" id="IPR013088">
    <property type="entry name" value="Znf_NHR/GATA"/>
</dbReference>
<dbReference type="RefSeq" id="NP_001023926.1">
    <property type="nucleotide sequence ID" value="NM_001028755.2"/>
</dbReference>
<feature type="domain" description="NR LBD" evidence="12">
    <location>
        <begin position="133"/>
        <end position="407"/>
    </location>
</feature>
<dbReference type="GO" id="GO:0003700">
    <property type="term" value="F:DNA-binding transcription factor activity"/>
    <property type="evidence" value="ECO:0007669"/>
    <property type="project" value="InterPro"/>
</dbReference>
<organism evidence="13 14">
    <name type="scientific">Caenorhabditis elegans</name>
    <dbReference type="NCBI Taxonomy" id="6239"/>
    <lineage>
        <taxon>Eukaryota</taxon>
        <taxon>Metazoa</taxon>
        <taxon>Ecdysozoa</taxon>
        <taxon>Nematoda</taxon>
        <taxon>Chromadorea</taxon>
        <taxon>Rhabditida</taxon>
        <taxon>Rhabditina</taxon>
        <taxon>Rhabditomorpha</taxon>
        <taxon>Rhabditoidea</taxon>
        <taxon>Rhabditidae</taxon>
        <taxon>Peloderinae</taxon>
        <taxon>Caenorhabditis</taxon>
    </lineage>
</organism>
<evidence type="ECO:0000256" key="1">
    <source>
        <dbReference type="ARBA" id="ARBA00004123"/>
    </source>
</evidence>
<dbReference type="GO" id="GO:0008270">
    <property type="term" value="F:zinc ion binding"/>
    <property type="evidence" value="ECO:0007669"/>
    <property type="project" value="UniProtKB-KW"/>
</dbReference>
<dbReference type="Gene3D" id="1.10.565.10">
    <property type="entry name" value="Retinoid X Receptor"/>
    <property type="match status" value="1"/>
</dbReference>
<dbReference type="PANTHER" id="PTHR45680:SF9">
    <property type="entry name" value="NUCLEAR HORMONE RECEPTOR FAMILY-RELATED"/>
    <property type="match status" value="1"/>
</dbReference>
<dbReference type="eggNOG" id="KOG3575">
    <property type="taxonomic scope" value="Eukaryota"/>
</dbReference>
<evidence type="ECO:0000256" key="7">
    <source>
        <dbReference type="ARBA" id="ARBA00023125"/>
    </source>
</evidence>
<accession>H2L019</accession>
<dbReference type="Gene3D" id="3.30.50.10">
    <property type="entry name" value="Erythroid Transcription Factor GATA-1, subunit A"/>
    <property type="match status" value="1"/>
</dbReference>
<dbReference type="SMR" id="H2L019"/>
<dbReference type="SUPFAM" id="SSF48508">
    <property type="entry name" value="Nuclear receptor ligand-binding domain"/>
    <property type="match status" value="1"/>
</dbReference>
<dbReference type="CTD" id="185730"/>
<dbReference type="GeneID" id="185730"/>
<dbReference type="InterPro" id="IPR000536">
    <property type="entry name" value="Nucl_hrmn_rcpt_lig-bd"/>
</dbReference>
<name>H2L019_CAEEL</name>
<dbReference type="GO" id="GO:0005634">
    <property type="term" value="C:nucleus"/>
    <property type="evidence" value="ECO:0007669"/>
    <property type="project" value="UniProtKB-SubCell"/>
</dbReference>
<keyword evidence="3" id="KW-0479">Metal-binding</keyword>
<dbReference type="InterPro" id="IPR035500">
    <property type="entry name" value="NHR-like_dom_sf"/>
</dbReference>
<evidence type="ECO:0000256" key="9">
    <source>
        <dbReference type="ARBA" id="ARBA00023170"/>
    </source>
</evidence>
<dbReference type="SMART" id="SM00430">
    <property type="entry name" value="HOLI"/>
    <property type="match status" value="1"/>
</dbReference>
<sequence>MPAALLISGPCKICDLPAHGNHFGVLSCRACAAFFRRASRSPRFQDKACEYGDCRIFDAGAYRCKICRLKKCYKVGMDASKFQKDRDLISSSNAYLKRTKVYAPQSLANFLGRPEFIISFEPEKASPFKTVIDVTDLVHKAAEIFQEDLANSPMPYKYSNSLEKLTLEMEDLRLRSSNHKVKIVRNIGKAESLVFFEQMFLATANWYARLPDFTSLDLRVKLEILKSTWMLWIRLNKLAETAQNQRIKEMGANIFMCSENTCLNVQDINVDWSWCTNYGAEQMQAFLMPNIDKHWRQPVEDLVKLNPTDMELNFMLIQLCLNDAGKKFQGRVLEATDKLLQINADNLHNYYTKKLNMPSYSGRLTKLMKINQIVEEDVRERKEKAKIVEVFDLFSIVYSHPEMFEGT</sequence>
<dbReference type="IntAct" id="H2L019">
    <property type="interactions" value="1"/>
</dbReference>
<keyword evidence="7" id="KW-0238">DNA-binding</keyword>
<dbReference type="HOGENOM" id="CLU_007368_7_1_1"/>
<dbReference type="STRING" id="6239.F44C8.9a.1"/>
<comment type="subcellular location">
    <subcellularLocation>
        <location evidence="1">Nucleus</location>
    </subcellularLocation>
</comment>
<dbReference type="PaxDb" id="6239-F44C8.9a"/>
<evidence type="ECO:0000256" key="5">
    <source>
        <dbReference type="ARBA" id="ARBA00022833"/>
    </source>
</evidence>
<dbReference type="WormBase" id="F44C8.9a">
    <property type="protein sequence ID" value="CE35310"/>
    <property type="gene ID" value="WBGene00018415"/>
    <property type="gene designation" value="nhr-184"/>
</dbReference>
<dbReference type="PANTHER" id="PTHR45680">
    <property type="entry name" value="NUCLEAR HORMONE RECEPTOR FAMILY"/>
    <property type="match status" value="1"/>
</dbReference>
<dbReference type="AGR" id="WB:WBGene00018415"/>
<evidence type="ECO:0000256" key="3">
    <source>
        <dbReference type="ARBA" id="ARBA00022723"/>
    </source>
</evidence>
<dbReference type="InParanoid" id="H2L019"/>
<dbReference type="SUPFAM" id="SSF57716">
    <property type="entry name" value="Glucocorticoid receptor-like (DNA-binding domain)"/>
    <property type="match status" value="1"/>
</dbReference>
<keyword evidence="5" id="KW-0862">Zinc</keyword>
<evidence type="ECO:0000256" key="6">
    <source>
        <dbReference type="ARBA" id="ARBA00023015"/>
    </source>
</evidence>
<evidence type="ECO:0000259" key="12">
    <source>
        <dbReference type="PROSITE" id="PS51843"/>
    </source>
</evidence>
<keyword evidence="8" id="KW-0804">Transcription</keyword>
<comment type="similarity">
    <text evidence="2">Belongs to the nuclear hormone receptor family.</text>
</comment>
<keyword evidence="6" id="KW-0805">Transcription regulation</keyword>
<dbReference type="PRINTS" id="PR00047">
    <property type="entry name" value="STROIDFINGER"/>
</dbReference>
<dbReference type="EMBL" id="BX284605">
    <property type="protein sequence ID" value="CCD71011.1"/>
    <property type="molecule type" value="Genomic_DNA"/>
</dbReference>
<dbReference type="Proteomes" id="UP000001940">
    <property type="component" value="Chromosome V"/>
</dbReference>
<gene>
    <name evidence="13 15" type="primary">nhr-184</name>
    <name evidence="13" type="ORF">CELE_F44C8.9</name>
    <name evidence="15" type="ORF">F44C8.9</name>
</gene>